<dbReference type="InterPro" id="IPR036366">
    <property type="entry name" value="PGBDSf"/>
</dbReference>
<dbReference type="UniPathway" id="UPA00219"/>
<proteinExistence type="inferred from homology"/>
<dbReference type="PANTHER" id="PTHR41533">
    <property type="entry name" value="L,D-TRANSPEPTIDASE HI_1667-RELATED"/>
    <property type="match status" value="1"/>
</dbReference>
<feature type="signal peptide" evidence="9">
    <location>
        <begin position="1"/>
        <end position="30"/>
    </location>
</feature>
<protein>
    <submittedName>
        <fullName evidence="11">L,D-transpeptidase</fullName>
    </submittedName>
</protein>
<dbReference type="PANTHER" id="PTHR41533:SF1">
    <property type="entry name" value="L,D-TRANSPEPTIDASE YCBB-RELATED"/>
    <property type="match status" value="1"/>
</dbReference>
<keyword evidence="3" id="KW-0808">Transferase</keyword>
<dbReference type="PROSITE" id="PS52029">
    <property type="entry name" value="LD_TPASE"/>
    <property type="match status" value="1"/>
</dbReference>
<dbReference type="SUPFAM" id="SSF47090">
    <property type="entry name" value="PGBD-like"/>
    <property type="match status" value="1"/>
</dbReference>
<evidence type="ECO:0000256" key="8">
    <source>
        <dbReference type="SAM" id="MobiDB-lite"/>
    </source>
</evidence>
<keyword evidence="9" id="KW-0732">Signal</keyword>
<dbReference type="RefSeq" id="WP_130590799.1">
    <property type="nucleotide sequence ID" value="NZ_CP034752.1"/>
</dbReference>
<feature type="chain" id="PRO_5019560297" evidence="9">
    <location>
        <begin position="31"/>
        <end position="592"/>
    </location>
</feature>
<dbReference type="OrthoDB" id="9778545at2"/>
<comment type="pathway">
    <text evidence="1 7">Cell wall biogenesis; peptidoglycan biosynthesis.</text>
</comment>
<comment type="similarity">
    <text evidence="2">Belongs to the YkuD family.</text>
</comment>
<keyword evidence="4 7" id="KW-0133">Cell shape</keyword>
<dbReference type="GO" id="GO:0009252">
    <property type="term" value="P:peptidoglycan biosynthetic process"/>
    <property type="evidence" value="ECO:0007669"/>
    <property type="project" value="UniProtKB-UniPathway"/>
</dbReference>
<evidence type="ECO:0000256" key="7">
    <source>
        <dbReference type="PROSITE-ProRule" id="PRU01373"/>
    </source>
</evidence>
<dbReference type="InterPro" id="IPR036365">
    <property type="entry name" value="PGBD-like_sf"/>
</dbReference>
<evidence type="ECO:0000256" key="3">
    <source>
        <dbReference type="ARBA" id="ARBA00022679"/>
    </source>
</evidence>
<dbReference type="Gene3D" id="1.10.101.10">
    <property type="entry name" value="PGBD-like superfamily/PGBD"/>
    <property type="match status" value="1"/>
</dbReference>
<dbReference type="KEGG" id="prag:EKN56_04990"/>
<dbReference type="InterPro" id="IPR002477">
    <property type="entry name" value="Peptidoglycan-bd-like"/>
</dbReference>
<reference evidence="11 12" key="1">
    <citation type="submission" date="2019-03" db="EMBL/GenBank/DDBJ databases">
        <title>Pragia sp. nov. isolated from the gut tract of Carduelis flavirostris.</title>
        <authorList>
            <person name="Ge Y."/>
        </authorList>
    </citation>
    <scope>NUCLEOTIDE SEQUENCE [LARGE SCALE GENOMIC DNA]</scope>
    <source>
        <strain evidence="11 12">CF-458</strain>
    </source>
</reference>
<dbReference type="Pfam" id="PF20142">
    <property type="entry name" value="Scaffold"/>
    <property type="match status" value="1"/>
</dbReference>
<dbReference type="InterPro" id="IPR005490">
    <property type="entry name" value="LD_TPept_cat_dom"/>
</dbReference>
<keyword evidence="12" id="KW-1185">Reference proteome</keyword>
<evidence type="ECO:0000256" key="2">
    <source>
        <dbReference type="ARBA" id="ARBA00005992"/>
    </source>
</evidence>
<sequence>MLLVKRKIIKNLAVKCTLTALMAFPLGGCAADEDLNNQAPAAISAEAPVTTEGEQAATAETTAVELPVQDPVVVAQTRDALLAALPAGVTLKFMPELSSVYTTSEMKSLWEDEKVQKLFEQQLAEMALAGIQPQFGQWAKLLTQPEITGIARDAVLSDALLGYMHFVEGVKTNGNRWLYNKGSYKIAAPSAEMIVQWQQAVKNGNADKFIQSLAPQNTFYSKMHDSLKPLVEDVQPWPQMTLAKQSLRPGNSHKDVPVLRDILTRSGLIKGDGEATSHNATAEGETSAPKKKVSLVYSGELVDGVKRFQQMYGMETDGVIGNTTREALNMAPQTRAAILALNIQRLRLLPNSMEHGIFVNIPDYSLAYYVNSELILESRVIVGSVKRKTPLMSSALNNVVVNPPWNVPVKLIREDLVPKAKRDAEYLKRGGYTVYSGWGKGATVVDPSTIDWSAGGNYRLQQAPGRGNALGRFKFNMPNDDAIYLHDTPNHRLFDKNMRALSSGCIRVNKASELANILLNEVGWDDNKIQNTLKRGSTTYTNIREEIPVQLYYMTSWVSNSGTPEFRTDIYGYDSAAQEGIKELPQVEKLLR</sequence>
<dbReference type="InterPro" id="IPR038063">
    <property type="entry name" value="Transpep_catalytic_dom"/>
</dbReference>
<accession>A0A411WHY6</accession>
<dbReference type="GO" id="GO:0008360">
    <property type="term" value="P:regulation of cell shape"/>
    <property type="evidence" value="ECO:0007669"/>
    <property type="project" value="UniProtKB-UniRule"/>
</dbReference>
<dbReference type="GO" id="GO:0016740">
    <property type="term" value="F:transferase activity"/>
    <property type="evidence" value="ECO:0007669"/>
    <property type="project" value="UniProtKB-KW"/>
</dbReference>
<keyword evidence="5 7" id="KW-0573">Peptidoglycan synthesis</keyword>
<dbReference type="EMBL" id="CP034752">
    <property type="protein sequence ID" value="QBH95812.1"/>
    <property type="molecule type" value="Genomic_DNA"/>
</dbReference>
<evidence type="ECO:0000256" key="6">
    <source>
        <dbReference type="ARBA" id="ARBA00023316"/>
    </source>
</evidence>
<evidence type="ECO:0000256" key="5">
    <source>
        <dbReference type="ARBA" id="ARBA00022984"/>
    </source>
</evidence>
<dbReference type="Pfam" id="PF01471">
    <property type="entry name" value="PG_binding_1"/>
    <property type="match status" value="1"/>
</dbReference>
<gene>
    <name evidence="11" type="primary">ldtD</name>
    <name evidence="11" type="ORF">EKN56_04990</name>
</gene>
<dbReference type="Proteomes" id="UP000293154">
    <property type="component" value="Chromosome"/>
</dbReference>
<evidence type="ECO:0000313" key="12">
    <source>
        <dbReference type="Proteomes" id="UP000293154"/>
    </source>
</evidence>
<evidence type="ECO:0000256" key="4">
    <source>
        <dbReference type="ARBA" id="ARBA00022960"/>
    </source>
</evidence>
<dbReference type="GO" id="GO:0004180">
    <property type="term" value="F:carboxypeptidase activity"/>
    <property type="evidence" value="ECO:0007669"/>
    <property type="project" value="UniProtKB-ARBA"/>
</dbReference>
<dbReference type="Pfam" id="PF03734">
    <property type="entry name" value="YkuD"/>
    <property type="match status" value="1"/>
</dbReference>
<keyword evidence="6 7" id="KW-0961">Cell wall biogenesis/degradation</keyword>
<evidence type="ECO:0000256" key="9">
    <source>
        <dbReference type="SAM" id="SignalP"/>
    </source>
</evidence>
<feature type="domain" description="L,D-TPase catalytic" evidence="10">
    <location>
        <begin position="355"/>
        <end position="532"/>
    </location>
</feature>
<feature type="active site" description="Proton donor/acceptor" evidence="7">
    <location>
        <position position="486"/>
    </location>
</feature>
<evidence type="ECO:0000313" key="11">
    <source>
        <dbReference type="EMBL" id="QBH95812.1"/>
    </source>
</evidence>
<evidence type="ECO:0000259" key="10">
    <source>
        <dbReference type="PROSITE" id="PS52029"/>
    </source>
</evidence>
<dbReference type="InterPro" id="IPR052905">
    <property type="entry name" value="LD-transpeptidase_YkuD-like"/>
</dbReference>
<dbReference type="CDD" id="cd16913">
    <property type="entry name" value="YkuD_like"/>
    <property type="match status" value="1"/>
</dbReference>
<dbReference type="InterPro" id="IPR045380">
    <property type="entry name" value="LD_TPept_scaffold_dom"/>
</dbReference>
<dbReference type="AlphaFoldDB" id="A0A411WHY6"/>
<dbReference type="SUPFAM" id="SSF141523">
    <property type="entry name" value="L,D-transpeptidase catalytic domain-like"/>
    <property type="match status" value="1"/>
</dbReference>
<evidence type="ECO:0000256" key="1">
    <source>
        <dbReference type="ARBA" id="ARBA00004752"/>
    </source>
</evidence>
<name>A0A411WHY6_9GAMM</name>
<dbReference type="GO" id="GO:0071555">
    <property type="term" value="P:cell wall organization"/>
    <property type="evidence" value="ECO:0007669"/>
    <property type="project" value="UniProtKB-UniRule"/>
</dbReference>
<feature type="region of interest" description="Disordered" evidence="8">
    <location>
        <begin position="270"/>
        <end position="289"/>
    </location>
</feature>
<dbReference type="NCBIfam" id="NF007891">
    <property type="entry name" value="PRK10594.1"/>
    <property type="match status" value="1"/>
</dbReference>
<feature type="active site" description="Nucleophile" evidence="7">
    <location>
        <position position="505"/>
    </location>
</feature>
<organism evidence="11 12">
    <name type="scientific">Limnobaculum zhutongyuii</name>
    <dbReference type="NCBI Taxonomy" id="2498113"/>
    <lineage>
        <taxon>Bacteria</taxon>
        <taxon>Pseudomonadati</taxon>
        <taxon>Pseudomonadota</taxon>
        <taxon>Gammaproteobacteria</taxon>
        <taxon>Enterobacterales</taxon>
        <taxon>Budviciaceae</taxon>
        <taxon>Limnobaculum</taxon>
    </lineage>
</organism>
<dbReference type="Gene3D" id="2.40.440.10">
    <property type="entry name" value="L,D-transpeptidase catalytic domain-like"/>
    <property type="match status" value="1"/>
</dbReference>